<reference evidence="1" key="2">
    <citation type="submission" date="2020-11" db="EMBL/GenBank/DDBJ databases">
        <authorList>
            <person name="McCartney M.A."/>
            <person name="Auch B."/>
            <person name="Kono T."/>
            <person name="Mallez S."/>
            <person name="Becker A."/>
            <person name="Gohl D.M."/>
            <person name="Silverstein K.A.T."/>
            <person name="Koren S."/>
            <person name="Bechman K.B."/>
            <person name="Herman A."/>
            <person name="Abrahante J.E."/>
            <person name="Garbe J."/>
        </authorList>
    </citation>
    <scope>NUCLEOTIDE SEQUENCE</scope>
    <source>
        <strain evidence="1">Duluth1</strain>
        <tissue evidence="1">Whole animal</tissue>
    </source>
</reference>
<evidence type="ECO:0000313" key="1">
    <source>
        <dbReference type="EMBL" id="KAH3738451.1"/>
    </source>
</evidence>
<reference evidence="1" key="1">
    <citation type="journal article" date="2019" name="bioRxiv">
        <title>The Genome of the Zebra Mussel, Dreissena polymorpha: A Resource for Invasive Species Research.</title>
        <authorList>
            <person name="McCartney M.A."/>
            <person name="Auch B."/>
            <person name="Kono T."/>
            <person name="Mallez S."/>
            <person name="Zhang Y."/>
            <person name="Obille A."/>
            <person name="Becker A."/>
            <person name="Abrahante J.E."/>
            <person name="Garbe J."/>
            <person name="Badalamenti J.P."/>
            <person name="Herman A."/>
            <person name="Mangelson H."/>
            <person name="Liachko I."/>
            <person name="Sullivan S."/>
            <person name="Sone E.D."/>
            <person name="Koren S."/>
            <person name="Silverstein K.A.T."/>
            <person name="Beckman K.B."/>
            <person name="Gohl D.M."/>
        </authorList>
    </citation>
    <scope>NUCLEOTIDE SEQUENCE</scope>
    <source>
        <strain evidence="1">Duluth1</strain>
        <tissue evidence="1">Whole animal</tissue>
    </source>
</reference>
<dbReference type="Proteomes" id="UP000828390">
    <property type="component" value="Unassembled WGS sequence"/>
</dbReference>
<accession>A0A9D4D3G2</accession>
<gene>
    <name evidence="1" type="ORF">DPMN_045085</name>
</gene>
<protein>
    <submittedName>
        <fullName evidence="1">Uncharacterized protein</fullName>
    </submittedName>
</protein>
<dbReference type="AlphaFoldDB" id="A0A9D4D3G2"/>
<evidence type="ECO:0000313" key="2">
    <source>
        <dbReference type="Proteomes" id="UP000828390"/>
    </source>
</evidence>
<comment type="caution">
    <text evidence="1">The sequence shown here is derived from an EMBL/GenBank/DDBJ whole genome shotgun (WGS) entry which is preliminary data.</text>
</comment>
<organism evidence="1 2">
    <name type="scientific">Dreissena polymorpha</name>
    <name type="common">Zebra mussel</name>
    <name type="synonym">Mytilus polymorpha</name>
    <dbReference type="NCBI Taxonomy" id="45954"/>
    <lineage>
        <taxon>Eukaryota</taxon>
        <taxon>Metazoa</taxon>
        <taxon>Spiralia</taxon>
        <taxon>Lophotrochozoa</taxon>
        <taxon>Mollusca</taxon>
        <taxon>Bivalvia</taxon>
        <taxon>Autobranchia</taxon>
        <taxon>Heteroconchia</taxon>
        <taxon>Euheterodonta</taxon>
        <taxon>Imparidentia</taxon>
        <taxon>Neoheterodontei</taxon>
        <taxon>Myida</taxon>
        <taxon>Dreissenoidea</taxon>
        <taxon>Dreissenidae</taxon>
        <taxon>Dreissena</taxon>
    </lineage>
</organism>
<name>A0A9D4D3G2_DREPO</name>
<sequence>MVPDSLTDQRGTCKRLPCILRRRLFCNLLQVSRRSLHRRRLSVSLVQVPRRSGRLSDTIWESPACAWTVLAPSQTVWESIVGAQTFFAILHTVWESPAAAQAILAPSQTVLESLQVLQRSGRLAGSLRLVPRQSWHRRRLSGCPLQVPRRSGRISCTVWESPAGALTVLALSQTVWESPSCAPTV</sequence>
<proteinExistence type="predicted"/>
<dbReference type="EMBL" id="JAIWYP010000011">
    <property type="protein sequence ID" value="KAH3738451.1"/>
    <property type="molecule type" value="Genomic_DNA"/>
</dbReference>
<keyword evidence="2" id="KW-1185">Reference proteome</keyword>